<dbReference type="PANTHER" id="PTHR42818:SF1">
    <property type="entry name" value="SULFOPYRUVATE DECARBOXYLASE"/>
    <property type="match status" value="1"/>
</dbReference>
<dbReference type="InterPro" id="IPR029061">
    <property type="entry name" value="THDP-binding"/>
</dbReference>
<evidence type="ECO:0000256" key="3">
    <source>
        <dbReference type="ARBA" id="ARBA00023239"/>
    </source>
</evidence>
<dbReference type="InterPro" id="IPR051818">
    <property type="entry name" value="TPP_dependent_decarboxylase"/>
</dbReference>
<dbReference type="InterPro" id="IPR011766">
    <property type="entry name" value="TPP_enzyme_TPP-bd"/>
</dbReference>
<organism evidence="5">
    <name type="scientific">marine sediment metagenome</name>
    <dbReference type="NCBI Taxonomy" id="412755"/>
    <lineage>
        <taxon>unclassified sequences</taxon>
        <taxon>metagenomes</taxon>
        <taxon>ecological metagenomes</taxon>
    </lineage>
</organism>
<comment type="caution">
    <text evidence="5">The sequence shown here is derived from an EMBL/GenBank/DDBJ whole genome shotgun (WGS) entry which is preliminary data.</text>
</comment>
<name>X1H475_9ZZZZ</name>
<feature type="domain" description="Thiamine pyrophosphate enzyme TPP-binding" evidence="4">
    <location>
        <begin position="38"/>
        <end position="152"/>
    </location>
</feature>
<keyword evidence="3" id="KW-0456">Lyase</keyword>
<proteinExistence type="predicted"/>
<dbReference type="GO" id="GO:0030976">
    <property type="term" value="F:thiamine pyrophosphate binding"/>
    <property type="evidence" value="ECO:0007669"/>
    <property type="project" value="InterPro"/>
</dbReference>
<evidence type="ECO:0000259" key="4">
    <source>
        <dbReference type="Pfam" id="PF02775"/>
    </source>
</evidence>
<dbReference type="GO" id="GO:0000287">
    <property type="term" value="F:magnesium ion binding"/>
    <property type="evidence" value="ECO:0007669"/>
    <property type="project" value="InterPro"/>
</dbReference>
<sequence length="184" mass="19717">FEAQKVISRHRGDAVVIATMTANFEWPQLSTNPGLDLMFSGAMGKASSMGLGLALARPDKKIIVLDGDGSLLMNLGSLVTIANMAPPNLVHFVFENEVYRTSGGQPIPCVGKISFPGFAKAAGYANVHDFEDVDSLESNLESVMNEVGPVFVCLKIVPANERLPFPFTQTSSVISRFRAALQGT</sequence>
<dbReference type="GO" id="GO:0016831">
    <property type="term" value="F:carboxy-lyase activity"/>
    <property type="evidence" value="ECO:0007669"/>
    <property type="project" value="UniProtKB-KW"/>
</dbReference>
<evidence type="ECO:0000256" key="2">
    <source>
        <dbReference type="ARBA" id="ARBA00023052"/>
    </source>
</evidence>
<accession>X1H475</accession>
<dbReference type="PROSITE" id="PS00187">
    <property type="entry name" value="TPP_ENZYMES"/>
    <property type="match status" value="1"/>
</dbReference>
<dbReference type="AlphaFoldDB" id="X1H475"/>
<dbReference type="SUPFAM" id="SSF52518">
    <property type="entry name" value="Thiamin diphosphate-binding fold (THDP-binding)"/>
    <property type="match status" value="1"/>
</dbReference>
<keyword evidence="1" id="KW-0210">Decarboxylase</keyword>
<protein>
    <recommendedName>
        <fullName evidence="4">Thiamine pyrophosphate enzyme TPP-binding domain-containing protein</fullName>
    </recommendedName>
</protein>
<feature type="non-terminal residue" evidence="5">
    <location>
        <position position="1"/>
    </location>
</feature>
<gene>
    <name evidence="5" type="ORF">S03H2_48411</name>
</gene>
<evidence type="ECO:0000313" key="5">
    <source>
        <dbReference type="EMBL" id="GAH64217.1"/>
    </source>
</evidence>
<dbReference type="Pfam" id="PF02775">
    <property type="entry name" value="TPP_enzyme_C"/>
    <property type="match status" value="1"/>
</dbReference>
<evidence type="ECO:0000256" key="1">
    <source>
        <dbReference type="ARBA" id="ARBA00022793"/>
    </source>
</evidence>
<keyword evidence="2" id="KW-0786">Thiamine pyrophosphate</keyword>
<dbReference type="EMBL" id="BARU01030521">
    <property type="protein sequence ID" value="GAH64217.1"/>
    <property type="molecule type" value="Genomic_DNA"/>
</dbReference>
<dbReference type="InterPro" id="IPR000399">
    <property type="entry name" value="TPP-bd_CS"/>
</dbReference>
<dbReference type="Gene3D" id="3.40.50.970">
    <property type="match status" value="1"/>
</dbReference>
<reference evidence="5" key="1">
    <citation type="journal article" date="2014" name="Front. Microbiol.">
        <title>High frequency of phylogenetically diverse reductive dehalogenase-homologous genes in deep subseafloor sedimentary metagenomes.</title>
        <authorList>
            <person name="Kawai M."/>
            <person name="Futagami T."/>
            <person name="Toyoda A."/>
            <person name="Takaki Y."/>
            <person name="Nishi S."/>
            <person name="Hori S."/>
            <person name="Arai W."/>
            <person name="Tsubouchi T."/>
            <person name="Morono Y."/>
            <person name="Uchiyama I."/>
            <person name="Ito T."/>
            <person name="Fujiyama A."/>
            <person name="Inagaki F."/>
            <person name="Takami H."/>
        </authorList>
    </citation>
    <scope>NUCLEOTIDE SEQUENCE</scope>
    <source>
        <strain evidence="5">Expedition CK06-06</strain>
    </source>
</reference>
<dbReference type="PANTHER" id="PTHR42818">
    <property type="entry name" value="SULFOPYRUVATE DECARBOXYLASE SUBUNIT ALPHA"/>
    <property type="match status" value="1"/>
</dbReference>